<dbReference type="AlphaFoldDB" id="A0A537K043"/>
<dbReference type="Proteomes" id="UP000318509">
    <property type="component" value="Unassembled WGS sequence"/>
</dbReference>
<dbReference type="EMBL" id="VBAK01000129">
    <property type="protein sequence ID" value="TMI89157.1"/>
    <property type="molecule type" value="Genomic_DNA"/>
</dbReference>
<feature type="transmembrane region" description="Helical" evidence="1">
    <location>
        <begin position="41"/>
        <end position="59"/>
    </location>
</feature>
<proteinExistence type="predicted"/>
<feature type="transmembrane region" description="Helical" evidence="1">
    <location>
        <begin position="101"/>
        <end position="123"/>
    </location>
</feature>
<keyword evidence="1" id="KW-1133">Transmembrane helix</keyword>
<keyword evidence="1" id="KW-0472">Membrane</keyword>
<organism evidence="2 3">
    <name type="scientific">Candidatus Segetimicrobium genomatis</name>
    <dbReference type="NCBI Taxonomy" id="2569760"/>
    <lineage>
        <taxon>Bacteria</taxon>
        <taxon>Bacillati</taxon>
        <taxon>Candidatus Sysuimicrobiota</taxon>
        <taxon>Candidatus Sysuimicrobiia</taxon>
        <taxon>Candidatus Sysuimicrobiales</taxon>
        <taxon>Candidatus Segetimicrobiaceae</taxon>
        <taxon>Candidatus Segetimicrobium</taxon>
    </lineage>
</organism>
<feature type="transmembrane region" description="Helical" evidence="1">
    <location>
        <begin position="161"/>
        <end position="185"/>
    </location>
</feature>
<evidence type="ECO:0000256" key="1">
    <source>
        <dbReference type="SAM" id="Phobius"/>
    </source>
</evidence>
<name>A0A537K043_9BACT</name>
<keyword evidence="1" id="KW-0812">Transmembrane</keyword>
<evidence type="ECO:0000313" key="3">
    <source>
        <dbReference type="Proteomes" id="UP000318509"/>
    </source>
</evidence>
<sequence length="188" mass="20448">MDISQTLVSTASIVAALFYAAILFDGGRVASRHIRAGEPQWAWGASLLAVGIILANELMSRWERWHSIFGWPPLFAPTLAVCLAWAWWAETRRQGAPAGSFGSGTAFFLSGALFTQSLLGVGVRFHPPVVPLLGLVLALAAGLMGWMLLERTPVRRTPGFLKIASGSFGLGLWLVVSTWTTVFSIRWH</sequence>
<feature type="transmembrane region" description="Helical" evidence="1">
    <location>
        <begin position="129"/>
        <end position="149"/>
    </location>
</feature>
<comment type="caution">
    <text evidence="2">The sequence shown here is derived from an EMBL/GenBank/DDBJ whole genome shotgun (WGS) entry which is preliminary data.</text>
</comment>
<gene>
    <name evidence="2" type="ORF">E6H00_10615</name>
</gene>
<feature type="transmembrane region" description="Helical" evidence="1">
    <location>
        <begin position="71"/>
        <end position="89"/>
    </location>
</feature>
<reference evidence="2 3" key="1">
    <citation type="journal article" date="2019" name="Nat. Microbiol.">
        <title>Mediterranean grassland soil C-N compound turnover is dependent on rainfall and depth, and is mediated by genomically divergent microorganisms.</title>
        <authorList>
            <person name="Diamond S."/>
            <person name="Andeer P.F."/>
            <person name="Li Z."/>
            <person name="Crits-Christoph A."/>
            <person name="Burstein D."/>
            <person name="Anantharaman K."/>
            <person name="Lane K.R."/>
            <person name="Thomas B.C."/>
            <person name="Pan C."/>
            <person name="Northen T.R."/>
            <person name="Banfield J.F."/>
        </authorList>
    </citation>
    <scope>NUCLEOTIDE SEQUENCE [LARGE SCALE GENOMIC DNA]</scope>
    <source>
        <strain evidence="2">NP_3</strain>
    </source>
</reference>
<feature type="transmembrane region" description="Helical" evidence="1">
    <location>
        <begin position="6"/>
        <end position="29"/>
    </location>
</feature>
<evidence type="ECO:0000313" key="2">
    <source>
        <dbReference type="EMBL" id="TMI89157.1"/>
    </source>
</evidence>
<protein>
    <submittedName>
        <fullName evidence="2">Uncharacterized protein</fullName>
    </submittedName>
</protein>
<accession>A0A537K043</accession>